<dbReference type="EMBL" id="BAABFB010000050">
    <property type="protein sequence ID" value="GAA4482900.1"/>
    <property type="molecule type" value="Genomic_DNA"/>
</dbReference>
<keyword evidence="3" id="KW-1185">Reference proteome</keyword>
<proteinExistence type="predicted"/>
<protein>
    <submittedName>
        <fullName evidence="2">Uncharacterized protein</fullName>
    </submittedName>
</protein>
<evidence type="ECO:0000313" key="3">
    <source>
        <dbReference type="Proteomes" id="UP001501183"/>
    </source>
</evidence>
<feature type="compositionally biased region" description="Low complexity" evidence="1">
    <location>
        <begin position="42"/>
        <end position="51"/>
    </location>
</feature>
<name>A0ABP8P6Z4_9NOCA</name>
<accession>A0ABP8P6Z4</accession>
<sequence>MLLAIQLAANKSVKSGERELPGTGGGRDGGRVGRVREGMSTGNAGAVGEAPGAAEFDRGAAEFAGRRRVGAPGARVAWAGPRSAARGSRPGARRVAVIPVTVAGVTA</sequence>
<evidence type="ECO:0000313" key="2">
    <source>
        <dbReference type="EMBL" id="GAA4482900.1"/>
    </source>
</evidence>
<feature type="compositionally biased region" description="Basic and acidic residues" evidence="1">
    <location>
        <begin position="28"/>
        <end position="37"/>
    </location>
</feature>
<feature type="region of interest" description="Disordered" evidence="1">
    <location>
        <begin position="9"/>
        <end position="51"/>
    </location>
</feature>
<organism evidence="2 3">
    <name type="scientific">Rhodococcus olei</name>
    <dbReference type="NCBI Taxonomy" id="2161675"/>
    <lineage>
        <taxon>Bacteria</taxon>
        <taxon>Bacillati</taxon>
        <taxon>Actinomycetota</taxon>
        <taxon>Actinomycetes</taxon>
        <taxon>Mycobacteriales</taxon>
        <taxon>Nocardiaceae</taxon>
        <taxon>Rhodococcus</taxon>
    </lineage>
</organism>
<gene>
    <name evidence="2" type="ORF">GCM10023094_33740</name>
</gene>
<reference evidence="3" key="1">
    <citation type="journal article" date="2019" name="Int. J. Syst. Evol. Microbiol.">
        <title>The Global Catalogue of Microorganisms (GCM) 10K type strain sequencing project: providing services to taxonomists for standard genome sequencing and annotation.</title>
        <authorList>
            <consortium name="The Broad Institute Genomics Platform"/>
            <consortium name="The Broad Institute Genome Sequencing Center for Infectious Disease"/>
            <person name="Wu L."/>
            <person name="Ma J."/>
        </authorList>
    </citation>
    <scope>NUCLEOTIDE SEQUENCE [LARGE SCALE GENOMIC DNA]</scope>
    <source>
        <strain evidence="3">JCM 32206</strain>
    </source>
</reference>
<evidence type="ECO:0000256" key="1">
    <source>
        <dbReference type="SAM" id="MobiDB-lite"/>
    </source>
</evidence>
<dbReference type="Proteomes" id="UP001501183">
    <property type="component" value="Unassembled WGS sequence"/>
</dbReference>
<comment type="caution">
    <text evidence="2">The sequence shown here is derived from an EMBL/GenBank/DDBJ whole genome shotgun (WGS) entry which is preliminary data.</text>
</comment>